<dbReference type="SUPFAM" id="SSF48726">
    <property type="entry name" value="Immunoglobulin"/>
    <property type="match status" value="1"/>
</dbReference>
<dbReference type="PROSITE" id="PS50835">
    <property type="entry name" value="IG_LIKE"/>
    <property type="match status" value="1"/>
</dbReference>
<dbReference type="SMART" id="SM00408">
    <property type="entry name" value="IGc2"/>
    <property type="match status" value="1"/>
</dbReference>
<proteinExistence type="predicted"/>
<dbReference type="CDD" id="cd00096">
    <property type="entry name" value="Ig"/>
    <property type="match status" value="1"/>
</dbReference>
<protein>
    <recommendedName>
        <fullName evidence="3">Ig-like domain-containing protein</fullName>
    </recommendedName>
</protein>
<evidence type="ECO:0000256" key="1">
    <source>
        <dbReference type="SAM" id="MobiDB-lite"/>
    </source>
</evidence>
<comment type="caution">
    <text evidence="4">The sequence shown here is derived from an EMBL/GenBank/DDBJ whole genome shotgun (WGS) entry which is preliminary data.</text>
</comment>
<dbReference type="InterPro" id="IPR036179">
    <property type="entry name" value="Ig-like_dom_sf"/>
</dbReference>
<dbReference type="GO" id="GO:0007339">
    <property type="term" value="P:binding of sperm to zona pellucida"/>
    <property type="evidence" value="ECO:0007669"/>
    <property type="project" value="InterPro"/>
</dbReference>
<feature type="region of interest" description="Disordered" evidence="1">
    <location>
        <begin position="743"/>
        <end position="938"/>
    </location>
</feature>
<accession>A0A9X6NQQ4</accession>
<name>A0A9X6NQQ4_HYPEX</name>
<dbReference type="Gene3D" id="2.60.40.10">
    <property type="entry name" value="Immunoglobulins"/>
    <property type="match status" value="1"/>
</dbReference>
<evidence type="ECO:0000256" key="2">
    <source>
        <dbReference type="SAM" id="Phobius"/>
    </source>
</evidence>
<sequence>MDKNRLKYSATGSFGTTDEMVFVIQQVPVEVPKYLGEPLLIDLAHHMTVPAAVAHFNWTYRRDANSNEVALPADLTQQRQLLKINTMKNKHAGLYICSFYGGQDDAMAFFLGQKVFHVTALNRAKTARTSTSVRESVNSIKTRKNMAKLGWQRSASKKSEFDHPKAHSRSNFHGVNHWAPSSRTNHRSNVRHSDTERRRAMRRRVYLPIFEKSDKDDEDDDEDEDDEDEKSTAKVAVTSPVPVAASKSAVPVMVQQPVPTPALPAASVHMHKPISAALPPAPVIILPRPIPTPPKVPPVIAKDFAPMPGRIAPPTKATPMPGWTTPPTKATPNHPGHSRKSDFAAWAADFQANKVQAAKTLDIRNGSLMDFAGKDPAKEVNQVQVGSVVGLPCREAMDTSKVVWKRITPLPTTLTPTVDRYEVLGSGVLKLSNAVGEDSGEYGCEVDGKQTAANVALTVISDPLPRVFVTVKFTTSTCKTYLIEKLTASFVAKLGPHTCPDETCSMATPVMECHMNSKMDDRSSRPSSDFHVPTDIPSLLLSFNFKLGSKGNPPSDTETFRRIKEVSAKASAYIQKHGEIYQPDVFDGRLTPMIDTLKMTTFAYCPPGFGIKPSHFSHTPDAIFNCLACAPGHYSTGDKPVCSACNITQYQSKPAAATCDSCSGTKRVDAEGATSADDCDDPFVGMVKHHIIIAAASVLGVLLVAAGTFVLVRRRLAKKKAKILQAAIQGETIRQSLVANPGAPYLPGSDQQYPQYPPMIEHPDYAQIPTNNESVLNQPPAAGPTQAPSSGQISIVLNNQVPQPLPPPPPPAAPPVPRPSVHPFVRPPSNGLRMPSSQHSFASPASRPSFHSVHSHPRIPGLPPVIRHSEPMNRNQVYPAGSPLRRESNTQVQLQGPVRWRPALQSPQRGSVVNRLSLGPPNGTQPVRQVWRTAPPGH</sequence>
<dbReference type="InterPro" id="IPR007110">
    <property type="entry name" value="Ig-like_dom"/>
</dbReference>
<feature type="compositionally biased region" description="Polar residues" evidence="1">
    <location>
        <begin position="169"/>
        <end position="183"/>
    </location>
</feature>
<dbReference type="GO" id="GO:0001669">
    <property type="term" value="C:acrosomal vesicle"/>
    <property type="evidence" value="ECO:0007669"/>
    <property type="project" value="TreeGrafter"/>
</dbReference>
<dbReference type="GO" id="GO:0001675">
    <property type="term" value="P:acrosome assembly"/>
    <property type="evidence" value="ECO:0007669"/>
    <property type="project" value="TreeGrafter"/>
</dbReference>
<dbReference type="GO" id="GO:0005576">
    <property type="term" value="C:extracellular region"/>
    <property type="evidence" value="ECO:0007669"/>
    <property type="project" value="InterPro"/>
</dbReference>
<keyword evidence="5" id="KW-1185">Reference proteome</keyword>
<evidence type="ECO:0000259" key="3">
    <source>
        <dbReference type="PROSITE" id="PS50835"/>
    </source>
</evidence>
<gene>
    <name evidence="4" type="ORF">BV898_18833</name>
</gene>
<dbReference type="EMBL" id="MTYJ01000405">
    <property type="protein sequence ID" value="OWA54429.1"/>
    <property type="molecule type" value="Genomic_DNA"/>
</dbReference>
<keyword evidence="2" id="KW-0472">Membrane</keyword>
<reference evidence="5" key="1">
    <citation type="submission" date="2017-01" db="EMBL/GenBank/DDBJ databases">
        <title>Comparative genomics of anhydrobiosis in the tardigrade Hypsibius dujardini.</title>
        <authorList>
            <person name="Yoshida Y."/>
            <person name="Koutsovoulos G."/>
            <person name="Laetsch D."/>
            <person name="Stevens L."/>
            <person name="Kumar S."/>
            <person name="Horikawa D."/>
            <person name="Ishino K."/>
            <person name="Komine S."/>
            <person name="Tomita M."/>
            <person name="Blaxter M."/>
            <person name="Arakawa K."/>
        </authorList>
    </citation>
    <scope>NUCLEOTIDE SEQUENCE [LARGE SCALE GENOMIC DNA]</scope>
    <source>
        <strain evidence="5">Z151</strain>
    </source>
</reference>
<dbReference type="AlphaFoldDB" id="A0A9X6NQQ4"/>
<feature type="compositionally biased region" description="Polar residues" evidence="1">
    <location>
        <begin position="786"/>
        <end position="795"/>
    </location>
</feature>
<dbReference type="InterPro" id="IPR003599">
    <property type="entry name" value="Ig_sub"/>
</dbReference>
<dbReference type="SMART" id="SM01411">
    <property type="entry name" value="Ephrin_rec_like"/>
    <property type="match status" value="1"/>
</dbReference>
<dbReference type="SMART" id="SM00409">
    <property type="entry name" value="IG"/>
    <property type="match status" value="2"/>
</dbReference>
<keyword evidence="2" id="KW-0812">Transmembrane</keyword>
<dbReference type="GO" id="GO:0002199">
    <property type="term" value="C:zona pellucida receptor complex"/>
    <property type="evidence" value="ECO:0007669"/>
    <property type="project" value="TreeGrafter"/>
</dbReference>
<feature type="domain" description="Ig-like" evidence="3">
    <location>
        <begin position="376"/>
        <end position="456"/>
    </location>
</feature>
<dbReference type="InterPro" id="IPR013783">
    <property type="entry name" value="Ig-like_fold"/>
</dbReference>
<dbReference type="OrthoDB" id="10590269at2759"/>
<dbReference type="InterPro" id="IPR010857">
    <property type="entry name" value="Sp38-bd"/>
</dbReference>
<evidence type="ECO:0000313" key="4">
    <source>
        <dbReference type="EMBL" id="OWA54429.1"/>
    </source>
</evidence>
<dbReference type="Proteomes" id="UP000192578">
    <property type="component" value="Unassembled WGS sequence"/>
</dbReference>
<feature type="compositionally biased region" description="Polar residues" evidence="1">
    <location>
        <begin position="768"/>
        <end position="777"/>
    </location>
</feature>
<feature type="transmembrane region" description="Helical" evidence="2">
    <location>
        <begin position="691"/>
        <end position="712"/>
    </location>
</feature>
<keyword evidence="2" id="KW-1133">Transmembrane helix</keyword>
<dbReference type="PANTHER" id="PTHR15443">
    <property type="entry name" value="ZONA PELLUCIDA BINDING PROTEIN SP38"/>
    <property type="match status" value="1"/>
</dbReference>
<evidence type="ECO:0000313" key="5">
    <source>
        <dbReference type="Proteomes" id="UP000192578"/>
    </source>
</evidence>
<dbReference type="PANTHER" id="PTHR15443:SF6">
    <property type="entry name" value="IG-LIKE DOMAIN-CONTAINING PROTEIN"/>
    <property type="match status" value="1"/>
</dbReference>
<feature type="compositionally biased region" description="Acidic residues" evidence="1">
    <location>
        <begin position="216"/>
        <end position="229"/>
    </location>
</feature>
<feature type="region of interest" description="Disordered" evidence="1">
    <location>
        <begin position="150"/>
        <end position="237"/>
    </location>
</feature>
<dbReference type="InterPro" id="IPR003598">
    <property type="entry name" value="Ig_sub2"/>
</dbReference>
<feature type="compositionally biased region" description="Pro residues" evidence="1">
    <location>
        <begin position="803"/>
        <end position="820"/>
    </location>
</feature>
<organism evidence="4 5">
    <name type="scientific">Hypsibius exemplaris</name>
    <name type="common">Freshwater tardigrade</name>
    <dbReference type="NCBI Taxonomy" id="2072580"/>
    <lineage>
        <taxon>Eukaryota</taxon>
        <taxon>Metazoa</taxon>
        <taxon>Ecdysozoa</taxon>
        <taxon>Tardigrada</taxon>
        <taxon>Eutardigrada</taxon>
        <taxon>Parachela</taxon>
        <taxon>Hypsibioidea</taxon>
        <taxon>Hypsibiidae</taxon>
        <taxon>Hypsibius</taxon>
    </lineage>
</organism>